<dbReference type="GO" id="GO:0006139">
    <property type="term" value="P:nucleobase-containing compound metabolic process"/>
    <property type="evidence" value="ECO:0007669"/>
    <property type="project" value="InterPro"/>
</dbReference>
<keyword evidence="4" id="KW-1185">Reference proteome</keyword>
<evidence type="ECO:0000313" key="4">
    <source>
        <dbReference type="Proteomes" id="UP000002007"/>
    </source>
</evidence>
<gene>
    <name evidence="3" type="ordered locus">RSal33209_2383</name>
</gene>
<protein>
    <submittedName>
        <fullName evidence="3">Ribonuclease D</fullName>
        <ecNumber evidence="3">3.1.26.3</ecNumber>
    </submittedName>
</protein>
<keyword evidence="3" id="KW-0378">Hydrolase</keyword>
<dbReference type="PANTHER" id="PTHR47649:SF1">
    <property type="entry name" value="RIBONUCLEASE D"/>
    <property type="match status" value="1"/>
</dbReference>
<dbReference type="Gene3D" id="3.30.420.10">
    <property type="entry name" value="Ribonuclease H-like superfamily/Ribonuclease H"/>
    <property type="match status" value="1"/>
</dbReference>
<dbReference type="SMART" id="SM00341">
    <property type="entry name" value="HRDC"/>
    <property type="match status" value="1"/>
</dbReference>
<dbReference type="eggNOG" id="COG0349">
    <property type="taxonomic scope" value="Bacteria"/>
</dbReference>
<dbReference type="GO" id="GO:0008408">
    <property type="term" value="F:3'-5' exonuclease activity"/>
    <property type="evidence" value="ECO:0007669"/>
    <property type="project" value="InterPro"/>
</dbReference>
<dbReference type="Pfam" id="PF00570">
    <property type="entry name" value="HRDC"/>
    <property type="match status" value="1"/>
</dbReference>
<dbReference type="InterPro" id="IPR036397">
    <property type="entry name" value="RNaseH_sf"/>
</dbReference>
<dbReference type="InterPro" id="IPR012337">
    <property type="entry name" value="RNaseH-like_sf"/>
</dbReference>
<evidence type="ECO:0000259" key="2">
    <source>
        <dbReference type="PROSITE" id="PS50967"/>
    </source>
</evidence>
<dbReference type="InterPro" id="IPR002562">
    <property type="entry name" value="3'-5'_exonuclease_dom"/>
</dbReference>
<dbReference type="HOGENOM" id="CLU_042387_3_0_11"/>
<dbReference type="InterPro" id="IPR044876">
    <property type="entry name" value="HRDC_dom_sf"/>
</dbReference>
<reference evidence="4" key="1">
    <citation type="journal article" date="2008" name="J. Bacteriol.">
        <title>Genome sequence of the fish pathogen Renibacterium salmoninarum suggests reductive evolution away from an environmental Arthrobacter ancestor.</title>
        <authorList>
            <person name="Wiens G.D."/>
            <person name="Rockey D.D."/>
            <person name="Wu Z."/>
            <person name="Chang J."/>
            <person name="Levy R."/>
            <person name="Crane S."/>
            <person name="Chen D.S."/>
            <person name="Capri G.R."/>
            <person name="Burnett J.R."/>
            <person name="Sudheesh P.S."/>
            <person name="Schipma M.J."/>
            <person name="Burd H."/>
            <person name="Bhattacharyya A."/>
            <person name="Rhodes L.D."/>
            <person name="Kaul R."/>
            <person name="Strom M.S."/>
        </authorList>
    </citation>
    <scope>NUCLEOTIDE SEQUENCE [LARGE SCALE GENOMIC DNA]</scope>
    <source>
        <strain evidence="4">ATCC 33209 / DSM 20767 / JCM 11484 / NBRC 15589 / NCIMB 2235</strain>
    </source>
</reference>
<evidence type="ECO:0000256" key="1">
    <source>
        <dbReference type="SAM" id="MobiDB-lite"/>
    </source>
</evidence>
<dbReference type="Pfam" id="PF01612">
    <property type="entry name" value="DNA_pol_A_exo1"/>
    <property type="match status" value="1"/>
</dbReference>
<dbReference type="InterPro" id="IPR051086">
    <property type="entry name" value="RNase_D-like"/>
</dbReference>
<dbReference type="EC" id="3.1.26.3" evidence="3"/>
<dbReference type="AlphaFoldDB" id="A9WRA0"/>
<dbReference type="GO" id="GO:0000166">
    <property type="term" value="F:nucleotide binding"/>
    <property type="evidence" value="ECO:0007669"/>
    <property type="project" value="InterPro"/>
</dbReference>
<dbReference type="SMART" id="SM00474">
    <property type="entry name" value="35EXOc"/>
    <property type="match status" value="1"/>
</dbReference>
<dbReference type="PROSITE" id="PS50967">
    <property type="entry name" value="HRDC"/>
    <property type="match status" value="1"/>
</dbReference>
<dbReference type="PANTHER" id="PTHR47649">
    <property type="entry name" value="RIBONUCLEASE D"/>
    <property type="match status" value="1"/>
</dbReference>
<name>A9WRA0_RENSM</name>
<accession>A9WRA0</accession>
<feature type="region of interest" description="Disordered" evidence="1">
    <location>
        <begin position="363"/>
        <end position="382"/>
    </location>
</feature>
<dbReference type="GO" id="GO:0004525">
    <property type="term" value="F:ribonuclease III activity"/>
    <property type="evidence" value="ECO:0007669"/>
    <property type="project" value="UniProtKB-EC"/>
</dbReference>
<feature type="domain" description="HRDC" evidence="2">
    <location>
        <begin position="285"/>
        <end position="365"/>
    </location>
</feature>
<dbReference type="GO" id="GO:0003676">
    <property type="term" value="F:nucleic acid binding"/>
    <property type="evidence" value="ECO:0007669"/>
    <property type="project" value="InterPro"/>
</dbReference>
<sequence length="480" mass="51773">MSLPNDGTESNEKLTRSRSGRVSRPASKAGNAGKDENLVAPSPEGAGPELAGPELADGTALDLSAIPEIIELNAPRDGVPLIINTAEGLERAARALANGSGPAGVDAERASGFRYGQRAFLVQIRREGAGTWLIDPEPFDDLKIIDDALNGVEWILHAASQDLPCLSELGMWPSALFDTELAARIAGLPKVGLAAVVEQLLGFGLAKEHSAADWSTRPLPEPWLRYAALDVEVLAELREELIELLEADGKLEWATQEFQAILAAGPPPPRIDPWRRTSGVHQLRDRKQLAAVRQLWLERDALAQNRDVAPGRLLPDSALVAAARAMPDTVPQLLGTPGFHGRAAQREAPRWLRSIAEAKASKELPPLHLPSSSPPPPRAWADKDPAAAARFATVRPRLFELAEQLNLPVENLLTPDFVRRISWRPPAEISAESLGSALADLGARPWQIELNTPGLLEAFIHPDPLPTKETAAKEATAHND</sequence>
<proteinExistence type="predicted"/>
<dbReference type="SUPFAM" id="SSF53098">
    <property type="entry name" value="Ribonuclease H-like"/>
    <property type="match status" value="1"/>
</dbReference>
<dbReference type="InterPro" id="IPR002121">
    <property type="entry name" value="HRDC_dom"/>
</dbReference>
<evidence type="ECO:0000313" key="3">
    <source>
        <dbReference type="EMBL" id="ABY24109.1"/>
    </source>
</evidence>
<feature type="region of interest" description="Disordered" evidence="1">
    <location>
        <begin position="1"/>
        <end position="55"/>
    </location>
</feature>
<dbReference type="Proteomes" id="UP000002007">
    <property type="component" value="Chromosome"/>
</dbReference>
<dbReference type="SUPFAM" id="SSF47819">
    <property type="entry name" value="HRDC-like"/>
    <property type="match status" value="1"/>
</dbReference>
<dbReference type="Pfam" id="PF18305">
    <property type="entry name" value="DNA_pol_A_exoN"/>
    <property type="match status" value="1"/>
</dbReference>
<dbReference type="EMBL" id="CP000910">
    <property type="protein sequence ID" value="ABY24109.1"/>
    <property type="molecule type" value="Genomic_DNA"/>
</dbReference>
<dbReference type="STRING" id="288705.RSal33209_2383"/>
<organism evidence="3 4">
    <name type="scientific">Renibacterium salmoninarum (strain ATCC 33209 / DSM 20767 / JCM 11484 / NBRC 15589 / NCIMB 2235)</name>
    <dbReference type="NCBI Taxonomy" id="288705"/>
    <lineage>
        <taxon>Bacteria</taxon>
        <taxon>Bacillati</taxon>
        <taxon>Actinomycetota</taxon>
        <taxon>Actinomycetes</taxon>
        <taxon>Micrococcales</taxon>
        <taxon>Micrococcaceae</taxon>
        <taxon>Renibacterium</taxon>
    </lineage>
</organism>
<dbReference type="KEGG" id="rsa:RSal33209_2383"/>
<dbReference type="RefSeq" id="WP_012245772.1">
    <property type="nucleotide sequence ID" value="NC_010168.1"/>
</dbReference>
<dbReference type="CDD" id="cd06142">
    <property type="entry name" value="RNaseD_exo"/>
    <property type="match status" value="1"/>
</dbReference>
<dbReference type="InterPro" id="IPR041605">
    <property type="entry name" value="Exo_C"/>
</dbReference>
<dbReference type="InterPro" id="IPR010997">
    <property type="entry name" value="HRDC-like_sf"/>
</dbReference>
<dbReference type="Gene3D" id="1.10.150.80">
    <property type="entry name" value="HRDC domain"/>
    <property type="match status" value="2"/>
</dbReference>